<dbReference type="InterPro" id="IPR050179">
    <property type="entry name" value="Trans_hexapeptide_repeat"/>
</dbReference>
<sequence>MAFMTDTQLRDMGFKSIGKNVKISDKAAIYNCDKISIGDNTRIDDFCVISGKVTLGRNVHVAIFSNIAGGEQGVTMDDFSGLAYGCQVFSQSDDYSGKALTNPTVPATYKKEVKSAIYIGRHVIIGTSSIVLPGVHLAEGCSVGAMSMVTKSTTPWGIYFGIPAKRLKNRSKDLLELESEYLASEK</sequence>
<gene>
    <name evidence="4" type="ORF">CRX69_14235</name>
</gene>
<keyword evidence="2" id="KW-0808">Transferase</keyword>
<dbReference type="CDD" id="cd04647">
    <property type="entry name" value="LbH_MAT_like"/>
    <property type="match status" value="1"/>
</dbReference>
<dbReference type="EMBL" id="CP024081">
    <property type="protein sequence ID" value="AVU76303.1"/>
    <property type="molecule type" value="Genomic_DNA"/>
</dbReference>
<dbReference type="PANTHER" id="PTHR43300:SF12">
    <property type="entry name" value="CHLORAMPHENICOL ACETYLTRANSFERASE"/>
    <property type="match status" value="1"/>
</dbReference>
<keyword evidence="3" id="KW-0012">Acyltransferase</keyword>
<dbReference type="RefSeq" id="WP_107322234.1">
    <property type="nucleotide sequence ID" value="NZ_CP024081.1"/>
</dbReference>
<name>A0ABM6UFH9_9PSED</name>
<evidence type="ECO:0000256" key="3">
    <source>
        <dbReference type="ARBA" id="ARBA00023315"/>
    </source>
</evidence>
<dbReference type="Gene3D" id="2.160.10.10">
    <property type="entry name" value="Hexapeptide repeat proteins"/>
    <property type="match status" value="1"/>
</dbReference>
<dbReference type="InterPro" id="IPR011004">
    <property type="entry name" value="Trimer_LpxA-like_sf"/>
</dbReference>
<dbReference type="SUPFAM" id="SSF51161">
    <property type="entry name" value="Trimeric LpxA-like enzymes"/>
    <property type="match status" value="1"/>
</dbReference>
<dbReference type="PANTHER" id="PTHR43300">
    <property type="entry name" value="ACETYLTRANSFERASE"/>
    <property type="match status" value="1"/>
</dbReference>
<evidence type="ECO:0000313" key="4">
    <source>
        <dbReference type="EMBL" id="AVU76303.1"/>
    </source>
</evidence>
<reference evidence="4 5" key="1">
    <citation type="journal article" date="2018" name="Front. Microbiol.">
        <title>Pseudomonas rhizophila S211, a New Plant Growth-Promoting Rhizobacterium with Potential in Pesticide-Bioremediation.</title>
        <authorList>
            <person name="Hassen W."/>
            <person name="Neifar M."/>
            <person name="Cherif H."/>
            <person name="Najjari A."/>
            <person name="Chouchane H."/>
            <person name="Driouich R.C."/>
            <person name="Salah A."/>
            <person name="Naili F."/>
            <person name="Mosbah A."/>
            <person name="Souissi Y."/>
            <person name="Raddadi N."/>
            <person name="Ouzari H.I."/>
            <person name="Fava F."/>
            <person name="Cherif A."/>
        </authorList>
    </citation>
    <scope>NUCLEOTIDE SEQUENCE [LARGE SCALE GENOMIC DNA]</scope>
    <source>
        <strain evidence="4 5">S211</strain>
    </source>
</reference>
<dbReference type="Proteomes" id="UP000241936">
    <property type="component" value="Chromosome"/>
</dbReference>
<protein>
    <submittedName>
        <fullName evidence="4">O-acetyltransferase</fullName>
    </submittedName>
</protein>
<accession>A0ABM6UFH9</accession>
<evidence type="ECO:0000313" key="5">
    <source>
        <dbReference type="Proteomes" id="UP000241936"/>
    </source>
</evidence>
<evidence type="ECO:0000256" key="2">
    <source>
        <dbReference type="ARBA" id="ARBA00022679"/>
    </source>
</evidence>
<comment type="similarity">
    <text evidence="1">Belongs to the transferase hexapeptide repeat family.</text>
</comment>
<proteinExistence type="inferred from homology"/>
<keyword evidence="5" id="KW-1185">Reference proteome</keyword>
<evidence type="ECO:0000256" key="1">
    <source>
        <dbReference type="ARBA" id="ARBA00007274"/>
    </source>
</evidence>
<organism evidence="4 5">
    <name type="scientific">Pseudomonas rhizophila</name>
    <dbReference type="NCBI Taxonomy" id="2045200"/>
    <lineage>
        <taxon>Bacteria</taxon>
        <taxon>Pseudomonadati</taxon>
        <taxon>Pseudomonadota</taxon>
        <taxon>Gammaproteobacteria</taxon>
        <taxon>Pseudomonadales</taxon>
        <taxon>Pseudomonadaceae</taxon>
        <taxon>Pseudomonas</taxon>
    </lineage>
</organism>